<dbReference type="EMBL" id="JADIXZ010000001">
    <property type="protein sequence ID" value="MBK6299562.1"/>
    <property type="molecule type" value="Genomic_DNA"/>
</dbReference>
<name>A0A934X2K0_9MICO</name>
<dbReference type="InterPro" id="IPR008265">
    <property type="entry name" value="Lipase_GDSL_AS"/>
</dbReference>
<dbReference type="PROSITE" id="PS01098">
    <property type="entry name" value="LIPASE_GDSL_SER"/>
    <property type="match status" value="1"/>
</dbReference>
<evidence type="ECO:0000313" key="1">
    <source>
        <dbReference type="EMBL" id="MBK6299562.1"/>
    </source>
</evidence>
<dbReference type="GO" id="GO:0016298">
    <property type="term" value="F:lipase activity"/>
    <property type="evidence" value="ECO:0007669"/>
    <property type="project" value="InterPro"/>
</dbReference>
<protein>
    <recommendedName>
        <fullName evidence="3">DUF559 domain-containing protein</fullName>
    </recommendedName>
</protein>
<comment type="caution">
    <text evidence="1">The sequence shown here is derived from an EMBL/GenBank/DDBJ whole genome shotgun (WGS) entry which is preliminary data.</text>
</comment>
<reference evidence="1 2" key="1">
    <citation type="submission" date="2020-10" db="EMBL/GenBank/DDBJ databases">
        <title>Connecting structure to function with the recovery of over 1000 high-quality activated sludge metagenome-assembled genomes encoding full-length rRNA genes using long-read sequencing.</title>
        <authorList>
            <person name="Singleton C.M."/>
            <person name="Petriglieri F."/>
            <person name="Kristensen J.M."/>
            <person name="Kirkegaard R.H."/>
            <person name="Michaelsen T.Y."/>
            <person name="Andersen M.H."/>
            <person name="Karst S.M."/>
            <person name="Dueholm M.S."/>
            <person name="Nielsen P.H."/>
            <person name="Albertsen M."/>
        </authorList>
    </citation>
    <scope>NUCLEOTIDE SEQUENCE [LARGE SCALE GENOMIC DNA]</scope>
    <source>
        <strain evidence="1">AalE_18-Q3-R2-46_BAT3C.188</strain>
    </source>
</reference>
<organism evidence="1 2">
    <name type="scientific">Candidatus Phosphoribacter hodrii</name>
    <dbReference type="NCBI Taxonomy" id="2953743"/>
    <lineage>
        <taxon>Bacteria</taxon>
        <taxon>Bacillati</taxon>
        <taxon>Actinomycetota</taxon>
        <taxon>Actinomycetes</taxon>
        <taxon>Micrococcales</taxon>
        <taxon>Dermatophilaceae</taxon>
        <taxon>Candidatus Phosphoribacter</taxon>
    </lineage>
</organism>
<dbReference type="AlphaFoldDB" id="A0A934X2K0"/>
<dbReference type="Proteomes" id="UP000718281">
    <property type="component" value="Unassembled WGS sequence"/>
</dbReference>
<evidence type="ECO:0000313" key="2">
    <source>
        <dbReference type="Proteomes" id="UP000718281"/>
    </source>
</evidence>
<dbReference type="GO" id="GO:0006629">
    <property type="term" value="P:lipid metabolic process"/>
    <property type="evidence" value="ECO:0007669"/>
    <property type="project" value="InterPro"/>
</dbReference>
<sequence>MTAGRTGDRPRVGDVAVPVDVTRPFTRRAGLATGLTDEQLQSTAYRRIFRGVYADAATLITAPARLEAARLIGPADAFATHHTAARLLGGIVPDTPVTHLGTTSQRRGRVTDLRVHRYAALPPLVRIAGQLVTAPTQTFLDLAGSLDLVDLVVLGDSLVNAGQIVPEDLRAASAASHTRWARSARRAAAYVRRGAESAPETRLRMLVVLAGLPEPQTQVPVLGSHGRVLYRLDMGWEEVKVALEYDGRHHIERQEKWHADLLRREDCESREWRFVVATSPDLYVGPHQTLGRVRTTLSDRGFVLPRLRDDWRVHFPSRETLTG</sequence>
<accession>A0A934X2K0</accession>
<proteinExistence type="predicted"/>
<gene>
    <name evidence="1" type="ORF">IPF40_00435</name>
</gene>
<evidence type="ECO:0008006" key="3">
    <source>
        <dbReference type="Google" id="ProtNLM"/>
    </source>
</evidence>